<organism evidence="2 3">
    <name type="scientific">Ceratodon purpureus</name>
    <name type="common">Fire moss</name>
    <name type="synonym">Dicranum purpureum</name>
    <dbReference type="NCBI Taxonomy" id="3225"/>
    <lineage>
        <taxon>Eukaryota</taxon>
        <taxon>Viridiplantae</taxon>
        <taxon>Streptophyta</taxon>
        <taxon>Embryophyta</taxon>
        <taxon>Bryophyta</taxon>
        <taxon>Bryophytina</taxon>
        <taxon>Bryopsida</taxon>
        <taxon>Dicranidae</taxon>
        <taxon>Pseudoditrichales</taxon>
        <taxon>Ditrichaceae</taxon>
        <taxon>Ceratodon</taxon>
    </lineage>
</organism>
<gene>
    <name evidence="2" type="ORF">KC19_6G028600</name>
</gene>
<accession>A0A8T0HD25</accession>
<feature type="chain" id="PRO_5035811193" evidence="1">
    <location>
        <begin position="28"/>
        <end position="55"/>
    </location>
</feature>
<evidence type="ECO:0000313" key="3">
    <source>
        <dbReference type="Proteomes" id="UP000822688"/>
    </source>
</evidence>
<dbReference type="AlphaFoldDB" id="A0A8T0HD25"/>
<dbReference type="EMBL" id="CM026427">
    <property type="protein sequence ID" value="KAG0568557.1"/>
    <property type="molecule type" value="Genomic_DNA"/>
</dbReference>
<proteinExistence type="predicted"/>
<name>A0A8T0HD25_CERPU</name>
<evidence type="ECO:0000256" key="1">
    <source>
        <dbReference type="SAM" id="SignalP"/>
    </source>
</evidence>
<reference evidence="2 3" key="1">
    <citation type="submission" date="2020-06" db="EMBL/GenBank/DDBJ databases">
        <title>WGS assembly of Ceratodon purpureus strain R40.</title>
        <authorList>
            <person name="Carey S.B."/>
            <person name="Jenkins J."/>
            <person name="Shu S."/>
            <person name="Lovell J.T."/>
            <person name="Sreedasyam A."/>
            <person name="Maumus F."/>
            <person name="Tiley G.P."/>
            <person name="Fernandez-Pozo N."/>
            <person name="Barry K."/>
            <person name="Chen C."/>
            <person name="Wang M."/>
            <person name="Lipzen A."/>
            <person name="Daum C."/>
            <person name="Saski C.A."/>
            <person name="Payton A.C."/>
            <person name="Mcbreen J.C."/>
            <person name="Conrad R.E."/>
            <person name="Kollar L.M."/>
            <person name="Olsson S."/>
            <person name="Huttunen S."/>
            <person name="Landis J.B."/>
            <person name="Wickett N.J."/>
            <person name="Johnson M.G."/>
            <person name="Rensing S.A."/>
            <person name="Grimwood J."/>
            <person name="Schmutz J."/>
            <person name="Mcdaniel S.F."/>
        </authorList>
    </citation>
    <scope>NUCLEOTIDE SEQUENCE [LARGE SCALE GENOMIC DNA]</scope>
    <source>
        <strain evidence="2 3">R40</strain>
    </source>
</reference>
<dbReference type="Proteomes" id="UP000822688">
    <property type="component" value="Chromosome 6"/>
</dbReference>
<keyword evidence="3" id="KW-1185">Reference proteome</keyword>
<comment type="caution">
    <text evidence="2">The sequence shown here is derived from an EMBL/GenBank/DDBJ whole genome shotgun (WGS) entry which is preliminary data.</text>
</comment>
<sequence length="55" mass="6247">MALALKCHIRLAALPWLIPSPVGGCSARNLEHMTNLEQDEQFPSRRSELPRYMTP</sequence>
<protein>
    <submittedName>
        <fullName evidence="2">Uncharacterized protein</fullName>
    </submittedName>
</protein>
<keyword evidence="1" id="KW-0732">Signal</keyword>
<feature type="signal peptide" evidence="1">
    <location>
        <begin position="1"/>
        <end position="27"/>
    </location>
</feature>
<evidence type="ECO:0000313" key="2">
    <source>
        <dbReference type="EMBL" id="KAG0568557.1"/>
    </source>
</evidence>